<evidence type="ECO:0000313" key="13">
    <source>
        <dbReference type="Proteomes" id="UP000197535"/>
    </source>
</evidence>
<evidence type="ECO:0000256" key="5">
    <source>
        <dbReference type="ARBA" id="ARBA00022989"/>
    </source>
</evidence>
<dbReference type="AlphaFoldDB" id="A0A254TEQ8"/>
<keyword evidence="13" id="KW-1185">Reference proteome</keyword>
<feature type="region of interest" description="Disordered" evidence="8">
    <location>
        <begin position="265"/>
        <end position="288"/>
    </location>
</feature>
<organism evidence="12 13">
    <name type="scientific">Noviherbaspirillum denitrificans</name>
    <dbReference type="NCBI Taxonomy" id="1968433"/>
    <lineage>
        <taxon>Bacteria</taxon>
        <taxon>Pseudomonadati</taxon>
        <taxon>Pseudomonadota</taxon>
        <taxon>Betaproteobacteria</taxon>
        <taxon>Burkholderiales</taxon>
        <taxon>Oxalobacteraceae</taxon>
        <taxon>Noviherbaspirillum</taxon>
    </lineage>
</organism>
<dbReference type="InterPro" id="IPR006189">
    <property type="entry name" value="CHASE_dom"/>
</dbReference>
<evidence type="ECO:0000259" key="11">
    <source>
        <dbReference type="PROSITE" id="PS50839"/>
    </source>
</evidence>
<dbReference type="Pfam" id="PF07730">
    <property type="entry name" value="HisKA_3"/>
    <property type="match status" value="1"/>
</dbReference>
<gene>
    <name evidence="12" type="ORF">AYR66_18390</name>
</gene>
<dbReference type="PANTHER" id="PTHR24421:SF59">
    <property type="entry name" value="OXYGEN SENSOR HISTIDINE KINASE NREB"/>
    <property type="match status" value="1"/>
</dbReference>
<evidence type="ECO:0000313" key="12">
    <source>
        <dbReference type="EMBL" id="OWW21149.1"/>
    </source>
</evidence>
<evidence type="ECO:0000256" key="4">
    <source>
        <dbReference type="ARBA" id="ARBA00022777"/>
    </source>
</evidence>
<comment type="caution">
    <text evidence="12">The sequence shown here is derived from an EMBL/GenBank/DDBJ whole genome shotgun (WGS) entry which is preliminary data.</text>
</comment>
<evidence type="ECO:0008006" key="14">
    <source>
        <dbReference type="Google" id="ProtNLM"/>
    </source>
</evidence>
<feature type="transmembrane region" description="Helical" evidence="9">
    <location>
        <begin position="12"/>
        <end position="31"/>
    </location>
</feature>
<evidence type="ECO:0000256" key="3">
    <source>
        <dbReference type="ARBA" id="ARBA00022692"/>
    </source>
</evidence>
<reference evidence="12 13" key="1">
    <citation type="submission" date="2016-02" db="EMBL/GenBank/DDBJ databases">
        <authorList>
            <person name="Wen L."/>
            <person name="He K."/>
            <person name="Yang H."/>
        </authorList>
    </citation>
    <scope>NUCLEOTIDE SEQUENCE [LARGE SCALE GENOMIC DNA]</scope>
    <source>
        <strain evidence="12 13">TSA40</strain>
    </source>
</reference>
<dbReference type="GO" id="GO:0046983">
    <property type="term" value="F:protein dimerization activity"/>
    <property type="evidence" value="ECO:0007669"/>
    <property type="project" value="InterPro"/>
</dbReference>
<dbReference type="Gene3D" id="3.30.450.350">
    <property type="entry name" value="CHASE domain"/>
    <property type="match status" value="1"/>
</dbReference>
<dbReference type="Gene3D" id="1.20.5.1930">
    <property type="match status" value="1"/>
</dbReference>
<keyword evidence="2" id="KW-0808">Transferase</keyword>
<accession>A0A254TEQ8</accession>
<feature type="domain" description="Histidine kinase" evidence="10">
    <location>
        <begin position="495"/>
        <end position="588"/>
    </location>
</feature>
<dbReference type="Gene3D" id="3.30.565.10">
    <property type="entry name" value="Histidine kinase-like ATPase, C-terminal domain"/>
    <property type="match status" value="1"/>
</dbReference>
<keyword evidence="5 9" id="KW-1133">Transmembrane helix</keyword>
<dbReference type="SUPFAM" id="SSF55874">
    <property type="entry name" value="ATPase domain of HSP90 chaperone/DNA topoisomerase II/histidine kinase"/>
    <property type="match status" value="1"/>
</dbReference>
<dbReference type="SMART" id="SM01079">
    <property type="entry name" value="CHASE"/>
    <property type="match status" value="1"/>
</dbReference>
<comment type="subcellular location">
    <subcellularLocation>
        <location evidence="1">Membrane</location>
    </subcellularLocation>
</comment>
<feature type="domain" description="CHASE" evidence="11">
    <location>
        <begin position="74"/>
        <end position="262"/>
    </location>
</feature>
<dbReference type="OrthoDB" id="8527411at2"/>
<keyword evidence="3 9" id="KW-0812">Transmembrane</keyword>
<dbReference type="InterPro" id="IPR005467">
    <property type="entry name" value="His_kinase_dom"/>
</dbReference>
<protein>
    <recommendedName>
        <fullName evidence="14">Histidine kinase</fullName>
    </recommendedName>
</protein>
<dbReference type="Proteomes" id="UP000197535">
    <property type="component" value="Unassembled WGS sequence"/>
</dbReference>
<dbReference type="InterPro" id="IPR011712">
    <property type="entry name" value="Sig_transdc_His_kin_sub3_dim/P"/>
</dbReference>
<dbReference type="CDD" id="cd16917">
    <property type="entry name" value="HATPase_UhpB-NarQ-NarX-like"/>
    <property type="match status" value="1"/>
</dbReference>
<dbReference type="RefSeq" id="WP_088708001.1">
    <property type="nucleotide sequence ID" value="NZ_LSTO01000001.1"/>
</dbReference>
<proteinExistence type="predicted"/>
<evidence type="ECO:0000256" key="7">
    <source>
        <dbReference type="ARBA" id="ARBA00023136"/>
    </source>
</evidence>
<evidence type="ECO:0000259" key="10">
    <source>
        <dbReference type="PROSITE" id="PS50109"/>
    </source>
</evidence>
<dbReference type="InterPro" id="IPR036890">
    <property type="entry name" value="HATPase_C_sf"/>
</dbReference>
<dbReference type="Pfam" id="PF03924">
    <property type="entry name" value="CHASE"/>
    <property type="match status" value="1"/>
</dbReference>
<dbReference type="EMBL" id="LSTO01000001">
    <property type="protein sequence ID" value="OWW21149.1"/>
    <property type="molecule type" value="Genomic_DNA"/>
</dbReference>
<evidence type="ECO:0000256" key="9">
    <source>
        <dbReference type="SAM" id="Phobius"/>
    </source>
</evidence>
<keyword evidence="6" id="KW-0902">Two-component regulatory system</keyword>
<evidence type="ECO:0000256" key="8">
    <source>
        <dbReference type="SAM" id="MobiDB-lite"/>
    </source>
</evidence>
<dbReference type="PROSITE" id="PS50839">
    <property type="entry name" value="CHASE"/>
    <property type="match status" value="1"/>
</dbReference>
<dbReference type="InterPro" id="IPR050482">
    <property type="entry name" value="Sensor_HK_TwoCompSys"/>
</dbReference>
<name>A0A254TEQ8_9BURK</name>
<dbReference type="GO" id="GO:0016020">
    <property type="term" value="C:membrane"/>
    <property type="evidence" value="ECO:0007669"/>
    <property type="project" value="UniProtKB-SubCell"/>
</dbReference>
<evidence type="ECO:0000256" key="2">
    <source>
        <dbReference type="ARBA" id="ARBA00022679"/>
    </source>
</evidence>
<dbReference type="InterPro" id="IPR042240">
    <property type="entry name" value="CHASE_sf"/>
</dbReference>
<dbReference type="PROSITE" id="PS50109">
    <property type="entry name" value="HIS_KIN"/>
    <property type="match status" value="1"/>
</dbReference>
<dbReference type="Pfam" id="PF02518">
    <property type="entry name" value="HATPase_c"/>
    <property type="match status" value="1"/>
</dbReference>
<dbReference type="PANTHER" id="PTHR24421">
    <property type="entry name" value="NITRATE/NITRITE SENSOR PROTEIN NARX-RELATED"/>
    <property type="match status" value="1"/>
</dbReference>
<evidence type="ECO:0000256" key="1">
    <source>
        <dbReference type="ARBA" id="ARBA00004370"/>
    </source>
</evidence>
<dbReference type="GO" id="GO:0000155">
    <property type="term" value="F:phosphorelay sensor kinase activity"/>
    <property type="evidence" value="ECO:0007669"/>
    <property type="project" value="InterPro"/>
</dbReference>
<feature type="compositionally biased region" description="Basic and acidic residues" evidence="8">
    <location>
        <begin position="274"/>
        <end position="288"/>
    </location>
</feature>
<dbReference type="SMART" id="SM00387">
    <property type="entry name" value="HATPase_c"/>
    <property type="match status" value="1"/>
</dbReference>
<sequence length="590" mass="66474">MEPNRLRLIRAYSLGALFAGICVTLVLGEWISNAEQREREIILKQEARERVDAFVHGIENAMHALDTVNQLFATLADVSREQFSVFTQPILDKYPYVLSFAYQRYLSGSSRKSYETSMRRTFGDFIITDARDGKRVPAIEKSRYRVVHYISPQHGNEQVLGIDASSIPEMEEAALRSRATGTIASTRLIPLVKENGRHLGFMLLKPVVRRPPPDAQRYGHAEPDVRGFTVAAFNASDLAHRIMEQGGFLGDETFLVQIYSGDRPDQGNRIFPRPAEETRPGDDHDGSRDIRHHIDVGGVPWTVVVSAPKEWMDAAPVSRLTYVFGFILTGMLVAFIHHMLHRATALRLAVEALKRDGALRQRAETALRNSESELRQLATHQLRVREDERKHIAREIHDDLGQNLLVLRMDVGALAHDIGEKFPDGEARMDLALKHIDATIKSVREIINHLRPSVLDLGVFDALHWLTRHMNKLGKVHFTLECQDENAFLGLKEDDAISLFRAIQEAMTNVIRHAEATTCVVRIQHGESKLRIEVSDDGHGHFPIDRRKPRSFGLIGIRERITAMGGEMSIVTTEGKGTVLQFTLPASTLE</sequence>
<keyword evidence="4" id="KW-0418">Kinase</keyword>
<keyword evidence="7 9" id="KW-0472">Membrane</keyword>
<dbReference type="InterPro" id="IPR003594">
    <property type="entry name" value="HATPase_dom"/>
</dbReference>
<evidence type="ECO:0000256" key="6">
    <source>
        <dbReference type="ARBA" id="ARBA00023012"/>
    </source>
</evidence>